<feature type="region of interest" description="Disordered" evidence="1">
    <location>
        <begin position="796"/>
        <end position="819"/>
    </location>
</feature>
<dbReference type="AlphaFoldDB" id="A0A0B4FJ39"/>
<dbReference type="PANTHER" id="PTHR37544">
    <property type="entry name" value="SPRAY-RELATED"/>
    <property type="match status" value="1"/>
</dbReference>
<feature type="region of interest" description="Disordered" evidence="1">
    <location>
        <begin position="721"/>
        <end position="752"/>
    </location>
</feature>
<feature type="transmembrane region" description="Helical" evidence="2">
    <location>
        <begin position="463"/>
        <end position="493"/>
    </location>
</feature>
<feature type="transmembrane region" description="Helical" evidence="2">
    <location>
        <begin position="585"/>
        <end position="608"/>
    </location>
</feature>
<evidence type="ECO:0008006" key="5">
    <source>
        <dbReference type="Google" id="ProtNLM"/>
    </source>
</evidence>
<feature type="transmembrane region" description="Helical" evidence="2">
    <location>
        <begin position="287"/>
        <end position="307"/>
    </location>
</feature>
<feature type="compositionally biased region" description="Basic and acidic residues" evidence="1">
    <location>
        <begin position="45"/>
        <end position="56"/>
    </location>
</feature>
<evidence type="ECO:0000256" key="1">
    <source>
        <dbReference type="SAM" id="MobiDB-lite"/>
    </source>
</evidence>
<feature type="compositionally biased region" description="Polar residues" evidence="1">
    <location>
        <begin position="33"/>
        <end position="44"/>
    </location>
</feature>
<name>A0A0B4FJ39_METAF</name>
<feature type="transmembrane region" description="Helical" evidence="2">
    <location>
        <begin position="620"/>
        <end position="639"/>
    </location>
</feature>
<dbReference type="InterPro" id="IPR021840">
    <property type="entry name" value="DUF3433"/>
</dbReference>
<dbReference type="Pfam" id="PF11915">
    <property type="entry name" value="DUF3433"/>
    <property type="match status" value="1"/>
</dbReference>
<gene>
    <name evidence="3" type="ORF">MAN_05515</name>
</gene>
<protein>
    <recommendedName>
        <fullName evidence="5">Phosphoribosylaminoimidazole-succinocarboxamide synthase</fullName>
    </recommendedName>
</protein>
<evidence type="ECO:0000313" key="3">
    <source>
        <dbReference type="EMBL" id="KID65856.1"/>
    </source>
</evidence>
<feature type="compositionally biased region" description="Basic and acidic residues" evidence="1">
    <location>
        <begin position="810"/>
        <end position="819"/>
    </location>
</feature>
<feature type="non-terminal residue" evidence="3">
    <location>
        <position position="1"/>
    </location>
</feature>
<dbReference type="HOGENOM" id="CLU_022494_0_0_1"/>
<dbReference type="VEuPathDB" id="FungiDB:MAN_05515"/>
<feature type="region of interest" description="Disordered" evidence="1">
    <location>
        <begin position="1"/>
        <end position="60"/>
    </location>
</feature>
<feature type="transmembrane region" description="Helical" evidence="2">
    <location>
        <begin position="132"/>
        <end position="154"/>
    </location>
</feature>
<evidence type="ECO:0000256" key="2">
    <source>
        <dbReference type="SAM" id="Phobius"/>
    </source>
</evidence>
<reference evidence="3 4" key="1">
    <citation type="journal article" date="2014" name="Proc. Natl. Acad. Sci. U.S.A.">
        <title>Trajectory and genomic determinants of fungal-pathogen speciation and host adaptation.</title>
        <authorList>
            <person name="Hu X."/>
            <person name="Xiao G."/>
            <person name="Zheng P."/>
            <person name="Shang Y."/>
            <person name="Su Y."/>
            <person name="Zhang X."/>
            <person name="Liu X."/>
            <person name="Zhan S."/>
            <person name="St Leger R.J."/>
            <person name="Wang C."/>
        </authorList>
    </citation>
    <scope>NUCLEOTIDE SEQUENCE [LARGE SCALE GENOMIC DNA]</scope>
    <source>
        <strain evidence="3 4">ARSEF 549</strain>
    </source>
</reference>
<evidence type="ECO:0000313" key="4">
    <source>
        <dbReference type="Proteomes" id="UP000031186"/>
    </source>
</evidence>
<dbReference type="PANTHER" id="PTHR37544:SF1">
    <property type="entry name" value="PHOSPHORIBOSYLAMINOIMIDAZOLE-SUCCINOCARBOXAMIDE SYNTHASE"/>
    <property type="match status" value="1"/>
</dbReference>
<comment type="caution">
    <text evidence="3">The sequence shown here is derived from an EMBL/GenBank/DDBJ whole genome shotgun (WGS) entry which is preliminary data.</text>
</comment>
<proteinExistence type="predicted"/>
<dbReference type="EMBL" id="AZNF01000006">
    <property type="protein sequence ID" value="KID65856.1"/>
    <property type="molecule type" value="Genomic_DNA"/>
</dbReference>
<feature type="compositionally biased region" description="Polar residues" evidence="1">
    <location>
        <begin position="77"/>
        <end position="88"/>
    </location>
</feature>
<sequence length="819" mass="91846">MTGTSRTVDGLVNPELILSQREAASEEGHGSPIGTNLGSRPNNRSTEEIEADRGEHSTPVASYIPSWEHNITHLTTDTETPNIESGDQPQAPDDDGHSHDSSSKYIEPVESEEAVKLGYPSLNFRFLILADWMLVLTLIIWLLVLGGVITLTVLQMKDPSRLHIRVESNYYALRYGPSIVGLFSTNWWRAITQGYNRLIPYVVMANVRLTAGSKDRNEAIVAHRLNNADANTMDVRLIPELWKSRHLTTLAVNLLSVNILILTPLKTSFLQLTKDSTGWGVEVSPTVGWIIVACYAALSGATLAIMIRLHGKVTGLKWSPCSLAAQIALLQYSDVPRLETCEGLEFDTRRLVVERMKAWTRDFGVLRLGYWRDVRDPSKLFYCIRFFNSDEGPPSGLPGRQMRARIRRADTQLYRYALRYQDYAESEGMRKKKRLPKAPVAHFTESQIDFLERHPKPLSYFRYWFLFPTFFFSDWFIVPIWTVLLGALAALSATLGTRAVLLAHSYAGFARSSFVRSLVFSFLPSALFSSCNMVLLQSDTYHRMLQPIRAMDQPAPGRESVLLDYMSADPVTAITTACRRGHLRIAWGVLVALVCGVTPIVSGSIFTFDLTSQTFRASPTPTYAALGIACVYMLALPFARIDAKYVAGRGLWNIVDTLSLCYDSPILRCPEFATQGKRDDEDIHLHSQIIRQGRLYQFGYYLGDSGRRRLGFSVARLVPSRQGENGGPLTDPVTSEDYAARGNSSEQESEPFDGVDRIKSRFGFFRFVLVWLREPAVILGATPDRMRQGDMEMNVMRGASGDGQEEEGNELAHPRTERA</sequence>
<organism evidence="3 4">
    <name type="scientific">Metarhizium anisopliae (strain ARSEF 549)</name>
    <dbReference type="NCBI Taxonomy" id="3151832"/>
    <lineage>
        <taxon>Eukaryota</taxon>
        <taxon>Fungi</taxon>
        <taxon>Dikarya</taxon>
        <taxon>Ascomycota</taxon>
        <taxon>Pezizomycotina</taxon>
        <taxon>Sordariomycetes</taxon>
        <taxon>Hypocreomycetidae</taxon>
        <taxon>Hypocreales</taxon>
        <taxon>Clavicipitaceae</taxon>
        <taxon>Metarhizium</taxon>
    </lineage>
</organism>
<keyword evidence="2" id="KW-1133">Transmembrane helix</keyword>
<keyword evidence="2" id="KW-0472">Membrane</keyword>
<dbReference type="OrthoDB" id="3057599at2759"/>
<dbReference type="Proteomes" id="UP000031186">
    <property type="component" value="Unassembled WGS sequence"/>
</dbReference>
<feature type="transmembrane region" description="Helical" evidence="2">
    <location>
        <begin position="513"/>
        <end position="536"/>
    </location>
</feature>
<keyword evidence="2" id="KW-0812">Transmembrane</keyword>
<feature type="region of interest" description="Disordered" evidence="1">
    <location>
        <begin position="77"/>
        <end position="104"/>
    </location>
</feature>
<feature type="transmembrane region" description="Helical" evidence="2">
    <location>
        <begin position="247"/>
        <end position="267"/>
    </location>
</feature>
<accession>A0A0B4FJ39</accession>
<keyword evidence="4" id="KW-1185">Reference proteome</keyword>